<evidence type="ECO:0000313" key="2">
    <source>
        <dbReference type="EMBL" id="CCI47979.1"/>
    </source>
</evidence>
<sequence length="151" mass="17552">MKSLTKYMERGYLEPQERIDILQNCGVEIGVLEALCFDDDWSPENVDSVYQQELADIPLLEYDEAASSEDFENDSREELSHDSLDEWTHEVVSTSEKKSTHESTHELGNELENELNDRCRPDMRILARIPPHMKPPIDIWNPRVMIMAFVV</sequence>
<proteinExistence type="predicted"/>
<keyword evidence="3" id="KW-1185">Reference proteome</keyword>
<dbReference type="InParanoid" id="A0A024GMP9"/>
<dbReference type="AlphaFoldDB" id="A0A024GMP9"/>
<feature type="compositionally biased region" description="Basic and acidic residues" evidence="1">
    <location>
        <begin position="73"/>
        <end position="108"/>
    </location>
</feature>
<gene>
    <name evidence="2" type="ORF">BN9_090220</name>
</gene>
<name>A0A024GMP9_9STRA</name>
<evidence type="ECO:0000313" key="3">
    <source>
        <dbReference type="Proteomes" id="UP000053237"/>
    </source>
</evidence>
<protein>
    <submittedName>
        <fullName evidence="2">Uncharacterized protein</fullName>
    </submittedName>
</protein>
<accession>A0A024GMP9</accession>
<evidence type="ECO:0000256" key="1">
    <source>
        <dbReference type="SAM" id="MobiDB-lite"/>
    </source>
</evidence>
<reference evidence="2 3" key="1">
    <citation type="submission" date="2012-05" db="EMBL/GenBank/DDBJ databases">
        <title>Recombination and specialization in a pathogen metapopulation.</title>
        <authorList>
            <person name="Gardiner A."/>
            <person name="Kemen E."/>
            <person name="Schultz-Larsen T."/>
            <person name="MacLean D."/>
            <person name="Van Oosterhout C."/>
            <person name="Jones J.D.G."/>
        </authorList>
    </citation>
    <scope>NUCLEOTIDE SEQUENCE [LARGE SCALE GENOMIC DNA]</scope>
    <source>
        <strain evidence="2 3">Ac Nc2</strain>
    </source>
</reference>
<organism evidence="2 3">
    <name type="scientific">Albugo candida</name>
    <dbReference type="NCBI Taxonomy" id="65357"/>
    <lineage>
        <taxon>Eukaryota</taxon>
        <taxon>Sar</taxon>
        <taxon>Stramenopiles</taxon>
        <taxon>Oomycota</taxon>
        <taxon>Peronosporomycetes</taxon>
        <taxon>Albuginales</taxon>
        <taxon>Albuginaceae</taxon>
        <taxon>Albugo</taxon>
    </lineage>
</organism>
<feature type="region of interest" description="Disordered" evidence="1">
    <location>
        <begin position="67"/>
        <end position="111"/>
    </location>
</feature>
<comment type="caution">
    <text evidence="2">The sequence shown here is derived from an EMBL/GenBank/DDBJ whole genome shotgun (WGS) entry which is preliminary data.</text>
</comment>
<dbReference type="EMBL" id="CAIX01000197">
    <property type="protein sequence ID" value="CCI47979.1"/>
    <property type="molecule type" value="Genomic_DNA"/>
</dbReference>
<dbReference type="Proteomes" id="UP000053237">
    <property type="component" value="Unassembled WGS sequence"/>
</dbReference>